<dbReference type="Proteomes" id="UP000031623">
    <property type="component" value="Chromosome"/>
</dbReference>
<dbReference type="OrthoDB" id="7060864at2"/>
<dbReference type="EMBL" id="AP014633">
    <property type="protein sequence ID" value="BAP56365.1"/>
    <property type="molecule type" value="Genomic_DNA"/>
</dbReference>
<accession>A0A090AMD2</accession>
<evidence type="ECO:0000313" key="2">
    <source>
        <dbReference type="Proteomes" id="UP000031623"/>
    </source>
</evidence>
<dbReference type="HOGENOM" id="CLU_2120012_0_0_6"/>
<dbReference type="AlphaFoldDB" id="A0A090AMD2"/>
<proteinExistence type="predicted"/>
<name>A0A090AMD2_9GAMM</name>
<evidence type="ECO:0000313" key="1">
    <source>
        <dbReference type="EMBL" id="BAP56365.1"/>
    </source>
</evidence>
<dbReference type="STRING" id="40754.THII_2068"/>
<dbReference type="KEGG" id="tig:THII_2068"/>
<organism evidence="1 2">
    <name type="scientific">Thioploca ingrica</name>
    <dbReference type="NCBI Taxonomy" id="40754"/>
    <lineage>
        <taxon>Bacteria</taxon>
        <taxon>Pseudomonadati</taxon>
        <taxon>Pseudomonadota</taxon>
        <taxon>Gammaproteobacteria</taxon>
        <taxon>Thiotrichales</taxon>
        <taxon>Thiotrichaceae</taxon>
        <taxon>Thioploca</taxon>
    </lineage>
</organism>
<protein>
    <submittedName>
        <fullName evidence="1">Uncharacterized protein</fullName>
    </submittedName>
</protein>
<sequence length="117" mass="13305">MALPIIKSAFPKRRYQFGEFLLVVLGEIESGDNISYHFLLGVIPDGANAPELFISAEKYLSSQAEEGVYQMRIIADKMSQTLNQSNRWYHLDEFVDDALTVVAKLLNLVDEEPVLLW</sequence>
<keyword evidence="2" id="KW-1185">Reference proteome</keyword>
<gene>
    <name evidence="1" type="ORF">THII_2068</name>
</gene>
<reference evidence="1 2" key="1">
    <citation type="journal article" date="2014" name="ISME J.">
        <title>Ecophysiology of Thioploca ingrica as revealed by the complete genome sequence supplemented with proteomic evidence.</title>
        <authorList>
            <person name="Kojima H."/>
            <person name="Ogura Y."/>
            <person name="Yamamoto N."/>
            <person name="Togashi T."/>
            <person name="Mori H."/>
            <person name="Watanabe T."/>
            <person name="Nemoto F."/>
            <person name="Kurokawa K."/>
            <person name="Hayashi T."/>
            <person name="Fukui M."/>
        </authorList>
    </citation>
    <scope>NUCLEOTIDE SEQUENCE [LARGE SCALE GENOMIC DNA]</scope>
</reference>